<evidence type="ECO:0000313" key="2">
    <source>
        <dbReference type="Proteomes" id="UP000381260"/>
    </source>
</evidence>
<dbReference type="RefSeq" id="WP_153859816.1">
    <property type="nucleotide sequence ID" value="NZ_CP045913.1"/>
</dbReference>
<gene>
    <name evidence="1" type="ORF">GHV41_20230</name>
</gene>
<dbReference type="Proteomes" id="UP000381260">
    <property type="component" value="Chromosome"/>
</dbReference>
<dbReference type="EMBL" id="CP045913">
    <property type="protein sequence ID" value="QGH63018.1"/>
    <property type="molecule type" value="Genomic_DNA"/>
</dbReference>
<proteinExistence type="predicted"/>
<sequence length="70" mass="8060">MVNATEKLIRKAYLAKQHPCSRHPAQIKTGVKSERIPFTSEHDTVFLGLYPKSDYFRMLPIDRSVKMLAV</sequence>
<evidence type="ECO:0000313" key="1">
    <source>
        <dbReference type="EMBL" id="QGH63018.1"/>
    </source>
</evidence>
<dbReference type="AlphaFoldDB" id="A0A5Q2VF47"/>
<accession>A0A5Q2VF47</accession>
<protein>
    <submittedName>
        <fullName evidence="1">Uncharacterized protein</fullName>
    </submittedName>
</protein>
<organism evidence="1 2">
    <name type="scientific">Serratia proteamaculans</name>
    <dbReference type="NCBI Taxonomy" id="28151"/>
    <lineage>
        <taxon>Bacteria</taxon>
        <taxon>Pseudomonadati</taxon>
        <taxon>Pseudomonadota</taxon>
        <taxon>Gammaproteobacteria</taxon>
        <taxon>Enterobacterales</taxon>
        <taxon>Yersiniaceae</taxon>
        <taxon>Serratia</taxon>
    </lineage>
</organism>
<name>A0A5Q2VF47_SERPR</name>
<reference evidence="1 2" key="1">
    <citation type="submission" date="2019-11" db="EMBL/GenBank/DDBJ databases">
        <title>The Phosphoenolpyruvate Phosphotransferase System Regulates Serratia proteamaculans 336X Biofilm Formation and Wheat Roots colonization.</title>
        <authorList>
            <person name="Liu F."/>
        </authorList>
    </citation>
    <scope>NUCLEOTIDE SEQUENCE [LARGE SCALE GENOMIC DNA]</scope>
    <source>
        <strain evidence="1 2">336X</strain>
    </source>
</reference>